<feature type="region of interest" description="Disordered" evidence="2">
    <location>
        <begin position="556"/>
        <end position="583"/>
    </location>
</feature>
<evidence type="ECO:0000256" key="1">
    <source>
        <dbReference type="SAM" id="Coils"/>
    </source>
</evidence>
<feature type="compositionally biased region" description="Polar residues" evidence="2">
    <location>
        <begin position="519"/>
        <end position="529"/>
    </location>
</feature>
<dbReference type="OrthoDB" id="5373748at2759"/>
<gene>
    <name evidence="4" type="primary">blt1</name>
    <name evidence="3" type="ORF">SJAG_03564</name>
</gene>
<proteinExistence type="predicted"/>
<keyword evidence="1" id="KW-0175">Coiled coil</keyword>
<dbReference type="EMBL" id="KE651167">
    <property type="protein sequence ID" value="EEB08409.1"/>
    <property type="molecule type" value="Genomic_DNA"/>
</dbReference>
<feature type="region of interest" description="Disordered" evidence="2">
    <location>
        <begin position="1"/>
        <end position="25"/>
    </location>
</feature>
<dbReference type="VEuPathDB" id="FungiDB:SJAG_03564"/>
<dbReference type="JaponicusDB" id="SJAG_03564">
    <property type="gene designation" value="blt1"/>
</dbReference>
<accession>B6K4K2</accession>
<dbReference type="Proteomes" id="UP000001744">
    <property type="component" value="Unassembled WGS sequence"/>
</dbReference>
<reference evidence="3 5" key="1">
    <citation type="journal article" date="2011" name="Science">
        <title>Comparative functional genomics of the fission yeasts.</title>
        <authorList>
            <person name="Rhind N."/>
            <person name="Chen Z."/>
            <person name="Yassour M."/>
            <person name="Thompson D.A."/>
            <person name="Haas B.J."/>
            <person name="Habib N."/>
            <person name="Wapinski I."/>
            <person name="Roy S."/>
            <person name="Lin M.F."/>
            <person name="Heiman D.I."/>
            <person name="Young S.K."/>
            <person name="Furuya K."/>
            <person name="Guo Y."/>
            <person name="Pidoux A."/>
            <person name="Chen H.M."/>
            <person name="Robbertse B."/>
            <person name="Goldberg J.M."/>
            <person name="Aoki K."/>
            <person name="Bayne E.H."/>
            <person name="Berlin A.M."/>
            <person name="Desjardins C.A."/>
            <person name="Dobbs E."/>
            <person name="Dukaj L."/>
            <person name="Fan L."/>
            <person name="FitzGerald M.G."/>
            <person name="French C."/>
            <person name="Gujja S."/>
            <person name="Hansen K."/>
            <person name="Keifenheim D."/>
            <person name="Levin J.Z."/>
            <person name="Mosher R.A."/>
            <person name="Mueller C.A."/>
            <person name="Pfiffner J."/>
            <person name="Priest M."/>
            <person name="Russ C."/>
            <person name="Smialowska A."/>
            <person name="Swoboda P."/>
            <person name="Sykes S.M."/>
            <person name="Vaughn M."/>
            <person name="Vengrova S."/>
            <person name="Yoder R."/>
            <person name="Zeng Q."/>
            <person name="Allshire R."/>
            <person name="Baulcombe D."/>
            <person name="Birren B.W."/>
            <person name="Brown W."/>
            <person name="Ekwall K."/>
            <person name="Kellis M."/>
            <person name="Leatherwood J."/>
            <person name="Levin H."/>
            <person name="Margalit H."/>
            <person name="Martienssen R."/>
            <person name="Nieduszynski C.A."/>
            <person name="Spatafora J.W."/>
            <person name="Friedman N."/>
            <person name="Dalgaard J.Z."/>
            <person name="Baumann P."/>
            <person name="Niki H."/>
            <person name="Regev A."/>
            <person name="Nusbaum C."/>
        </authorList>
    </citation>
    <scope>NUCLEOTIDE SEQUENCE [LARGE SCALE GENOMIC DNA]</scope>
    <source>
        <strain evidence="5">yFS275 / FY16936</strain>
    </source>
</reference>
<feature type="compositionally biased region" description="Polar residues" evidence="2">
    <location>
        <begin position="455"/>
        <end position="478"/>
    </location>
</feature>
<feature type="region of interest" description="Disordered" evidence="2">
    <location>
        <begin position="455"/>
        <end position="540"/>
    </location>
</feature>
<evidence type="ECO:0000313" key="3">
    <source>
        <dbReference type="EMBL" id="EEB08409.1"/>
    </source>
</evidence>
<dbReference type="HOGENOM" id="CLU_467809_0_0_1"/>
<protein>
    <submittedName>
        <fullName evidence="3">Blt1</fullName>
    </submittedName>
</protein>
<name>B6K4K2_SCHJY</name>
<dbReference type="RefSeq" id="XP_002174702.1">
    <property type="nucleotide sequence ID" value="XM_002174666.2"/>
</dbReference>
<keyword evidence="5" id="KW-1185">Reference proteome</keyword>
<dbReference type="STRING" id="402676.B6K4K2"/>
<feature type="compositionally biased region" description="Polar residues" evidence="2">
    <location>
        <begin position="78"/>
        <end position="97"/>
    </location>
</feature>
<sequence>MKYATRSTPSNDLSPTTALTDLEPPTSAAVSIEYYRAMSRKPLPGVTQGWESADVRRRSVHVPLPSPPTTAEKKGNSLPRTTTYANLSRRLSPSPTRGYSPLGDTETKALDVLNSLSLTVNAIATQLTKIYTRSYDNAVQLSDIRNAVLSINEGSPNPHVETLLSQLMERFRLLATDVQSTLRSSVVVQAEASEQKRDNESMQYFRVQEGTTSSALAVESASLDATLQVLQDRIGQLASHLEKQSPAATTEAVRSIQDLLSRFEASSADTMEKQTFMLKQLEDQMANMSLVSAPEQADGVSYTHYPEHGKQQSQQQQPVMSHQHVVDEQRGQIQKLQDEKQTLLVEHTRLSTQVQTLHEDVSRLETRKCNLEKVTVVLEAQRDSLRTDVNDLKTQQDGLVARINELREQYEQMLQRNVRMNEQMAVKGSLMNGTSNHHIRDASVVSLQEPTSQVYLDQSLPGSTKTLTEDSNSNSNHSPVCPKGMETDSPAKRLPASTLSHSKEVRGKGSRAKGGRPISSVSITSSQPASAHMHSHSRKMSWSKRFAMAMGLLPSKERMPDDLVGISNSSTSYSKPRSASTKL</sequence>
<dbReference type="AlphaFoldDB" id="B6K4K2"/>
<feature type="compositionally biased region" description="Low complexity" evidence="2">
    <location>
        <begin position="311"/>
        <end position="323"/>
    </location>
</feature>
<organism evidence="3 5">
    <name type="scientific">Schizosaccharomyces japonicus (strain yFS275 / FY16936)</name>
    <name type="common">Fission yeast</name>
    <dbReference type="NCBI Taxonomy" id="402676"/>
    <lineage>
        <taxon>Eukaryota</taxon>
        <taxon>Fungi</taxon>
        <taxon>Dikarya</taxon>
        <taxon>Ascomycota</taxon>
        <taxon>Taphrinomycotina</taxon>
        <taxon>Schizosaccharomycetes</taxon>
        <taxon>Schizosaccharomycetales</taxon>
        <taxon>Schizosaccharomycetaceae</taxon>
        <taxon>Schizosaccharomyces</taxon>
    </lineage>
</organism>
<feature type="region of interest" description="Disordered" evidence="2">
    <location>
        <begin position="306"/>
        <end position="331"/>
    </location>
</feature>
<evidence type="ECO:0000256" key="2">
    <source>
        <dbReference type="SAM" id="MobiDB-lite"/>
    </source>
</evidence>
<evidence type="ECO:0000313" key="5">
    <source>
        <dbReference type="Proteomes" id="UP000001744"/>
    </source>
</evidence>
<feature type="region of interest" description="Disordered" evidence="2">
    <location>
        <begin position="57"/>
        <end position="103"/>
    </location>
</feature>
<feature type="compositionally biased region" description="Polar residues" evidence="2">
    <location>
        <begin position="566"/>
        <end position="583"/>
    </location>
</feature>
<dbReference type="GeneID" id="7048823"/>
<evidence type="ECO:0000313" key="4">
    <source>
        <dbReference type="JaponicusDB" id="SJAG_03564"/>
    </source>
</evidence>
<feature type="compositionally biased region" description="Polar residues" evidence="2">
    <location>
        <begin position="1"/>
        <end position="19"/>
    </location>
</feature>
<feature type="coiled-coil region" evidence="1">
    <location>
        <begin position="389"/>
        <end position="423"/>
    </location>
</feature>